<proteinExistence type="predicted"/>
<reference evidence="2" key="1">
    <citation type="submission" date="2019-08" db="EMBL/GenBank/DDBJ databases">
        <title>The genome of the North American firefly Photinus pyralis.</title>
        <authorList>
            <consortium name="Photinus pyralis genome working group"/>
            <person name="Fallon T.R."/>
            <person name="Sander Lower S.E."/>
            <person name="Weng J.-K."/>
        </authorList>
    </citation>
    <scope>NUCLEOTIDE SEQUENCE</scope>
    <source>
        <strain evidence="2">TRF0915ILg1</strain>
        <tissue evidence="2">Whole body</tissue>
    </source>
</reference>
<keyword evidence="1" id="KW-0732">Signal</keyword>
<dbReference type="AlphaFoldDB" id="A0A8K0DE81"/>
<feature type="chain" id="PRO_5035418493" evidence="1">
    <location>
        <begin position="19"/>
        <end position="113"/>
    </location>
</feature>
<keyword evidence="3" id="KW-1185">Reference proteome</keyword>
<sequence length="113" mass="12927">MLLYLIIVASLYIREGSLQECRYAVSQQNAISCASITTDEELNHAMNDTLSPYGDLTWVIEIVEVRDSNMLNLTINKLRFLTQLKQLVIRNSNIRTLLSGNPDETMDYNDLEN</sequence>
<evidence type="ECO:0000256" key="1">
    <source>
        <dbReference type="SAM" id="SignalP"/>
    </source>
</evidence>
<gene>
    <name evidence="2" type="ORF">ILUMI_04739</name>
</gene>
<dbReference type="Proteomes" id="UP000801492">
    <property type="component" value="Unassembled WGS sequence"/>
</dbReference>
<accession>A0A8K0DE81</accession>
<comment type="caution">
    <text evidence="2">The sequence shown here is derived from an EMBL/GenBank/DDBJ whole genome shotgun (WGS) entry which is preliminary data.</text>
</comment>
<protein>
    <submittedName>
        <fullName evidence="2">Uncharacterized protein</fullName>
    </submittedName>
</protein>
<evidence type="ECO:0000313" key="3">
    <source>
        <dbReference type="Proteomes" id="UP000801492"/>
    </source>
</evidence>
<evidence type="ECO:0000313" key="2">
    <source>
        <dbReference type="EMBL" id="KAF2901447.1"/>
    </source>
</evidence>
<name>A0A8K0DE81_IGNLU</name>
<organism evidence="2 3">
    <name type="scientific">Ignelater luminosus</name>
    <name type="common">Cucubano</name>
    <name type="synonym">Pyrophorus luminosus</name>
    <dbReference type="NCBI Taxonomy" id="2038154"/>
    <lineage>
        <taxon>Eukaryota</taxon>
        <taxon>Metazoa</taxon>
        <taxon>Ecdysozoa</taxon>
        <taxon>Arthropoda</taxon>
        <taxon>Hexapoda</taxon>
        <taxon>Insecta</taxon>
        <taxon>Pterygota</taxon>
        <taxon>Neoptera</taxon>
        <taxon>Endopterygota</taxon>
        <taxon>Coleoptera</taxon>
        <taxon>Polyphaga</taxon>
        <taxon>Elateriformia</taxon>
        <taxon>Elateroidea</taxon>
        <taxon>Elateridae</taxon>
        <taxon>Agrypninae</taxon>
        <taxon>Pyrophorini</taxon>
        <taxon>Ignelater</taxon>
    </lineage>
</organism>
<dbReference type="EMBL" id="VTPC01001637">
    <property type="protein sequence ID" value="KAF2901447.1"/>
    <property type="molecule type" value="Genomic_DNA"/>
</dbReference>
<feature type="signal peptide" evidence="1">
    <location>
        <begin position="1"/>
        <end position="18"/>
    </location>
</feature>